<feature type="transmembrane region" description="Helical" evidence="2">
    <location>
        <begin position="57"/>
        <end position="74"/>
    </location>
</feature>
<dbReference type="InterPro" id="IPR036259">
    <property type="entry name" value="MFS_trans_sf"/>
</dbReference>
<dbReference type="GO" id="GO:0016020">
    <property type="term" value="C:membrane"/>
    <property type="evidence" value="ECO:0007669"/>
    <property type="project" value="UniProtKB-SubCell"/>
</dbReference>
<evidence type="ECO:0000313" key="5">
    <source>
        <dbReference type="Proteomes" id="UP000481153"/>
    </source>
</evidence>
<organism evidence="4 5">
    <name type="scientific">Aphanomyces euteiches</name>
    <dbReference type="NCBI Taxonomy" id="100861"/>
    <lineage>
        <taxon>Eukaryota</taxon>
        <taxon>Sar</taxon>
        <taxon>Stramenopiles</taxon>
        <taxon>Oomycota</taxon>
        <taxon>Saprolegniomycetes</taxon>
        <taxon>Saprolegniales</taxon>
        <taxon>Verrucalvaceae</taxon>
        <taxon>Aphanomyces</taxon>
    </lineage>
</organism>
<dbReference type="PANTHER" id="PTHR23525:SF1">
    <property type="entry name" value="NODULIN-LIKE DOMAIN-CONTAINING PROTEIN"/>
    <property type="match status" value="1"/>
</dbReference>
<dbReference type="AlphaFoldDB" id="A0A6G0X346"/>
<feature type="transmembrane region" description="Helical" evidence="2">
    <location>
        <begin position="20"/>
        <end position="45"/>
    </location>
</feature>
<dbReference type="GO" id="GO:0022857">
    <property type="term" value="F:transmembrane transporter activity"/>
    <property type="evidence" value="ECO:0007669"/>
    <property type="project" value="InterPro"/>
</dbReference>
<feature type="transmembrane region" description="Helical" evidence="2">
    <location>
        <begin position="86"/>
        <end position="119"/>
    </location>
</feature>
<dbReference type="InterPro" id="IPR020846">
    <property type="entry name" value="MFS_dom"/>
</dbReference>
<evidence type="ECO:0000256" key="1">
    <source>
        <dbReference type="ARBA" id="ARBA00004141"/>
    </source>
</evidence>
<name>A0A6G0X346_9STRA</name>
<gene>
    <name evidence="4" type="ORF">Ae201684_009105</name>
</gene>
<feature type="domain" description="Major facilitator superfamily (MFS) profile" evidence="3">
    <location>
        <begin position="266"/>
        <end position="462"/>
    </location>
</feature>
<sequence>MIGKVWSYARNAEHNVKLAYLFTLTYFSCNSIIFQQVLSGFIFVLTGSNEPVGVVKGVQGITQMIAAIPGGWACDHFRRDTILKVASVLGVFCAVLSMVAFYIGHMLLIYVTFGCWGLFSALQSPALEALFADSIPNGERSFPITVKHMLMNTAFIVGPAICVVFFLIYGDSWNLAGLQAVLMLGTVIGLPPLVLLYFFNDDLAYANYTSKPKARTLSFVDEDGAVEYAIADDKADAGTEMANLVPKEQPETLQANTFLFFGPRHVPYLLFFSDFVICNGAGMTVSFFPLFFQHDYNLTPSHVNLLFVAQPLLVVFMAYFTQRVSTYYGTIETIVVTRVFATFCLGVMAFVQPLAFEIVMFLLRAGFMRCSEPLRVSIMMDYVPQNSRGRWNSLEGLTQFTYSGSAVVGGYLIERHGYRYCFLITAVIYFVGMLIEALLIPIIHGHHALIKSKKTATEQPKV</sequence>
<keyword evidence="2" id="KW-1133">Transmembrane helix</keyword>
<dbReference type="Gene3D" id="1.20.1250.20">
    <property type="entry name" value="MFS general substrate transporter like domains"/>
    <property type="match status" value="2"/>
</dbReference>
<keyword evidence="2" id="KW-0472">Membrane</keyword>
<proteinExistence type="predicted"/>
<evidence type="ECO:0000256" key="2">
    <source>
        <dbReference type="SAM" id="Phobius"/>
    </source>
</evidence>
<dbReference type="Proteomes" id="UP000481153">
    <property type="component" value="Unassembled WGS sequence"/>
</dbReference>
<dbReference type="EMBL" id="VJMJ01000117">
    <property type="protein sequence ID" value="KAF0734244.1"/>
    <property type="molecule type" value="Genomic_DNA"/>
</dbReference>
<dbReference type="VEuPathDB" id="FungiDB:AeMF1_015161"/>
<keyword evidence="2" id="KW-0812">Transmembrane</keyword>
<dbReference type="PANTHER" id="PTHR23525">
    <property type="entry name" value="TRANSPORTER, PUTATIVE-RELATED"/>
    <property type="match status" value="1"/>
</dbReference>
<evidence type="ECO:0000313" key="4">
    <source>
        <dbReference type="EMBL" id="KAF0734244.1"/>
    </source>
</evidence>
<feature type="transmembrane region" description="Helical" evidence="2">
    <location>
        <begin position="268"/>
        <end position="291"/>
    </location>
</feature>
<accession>A0A6G0X346</accession>
<dbReference type="PROSITE" id="PS50850">
    <property type="entry name" value="MFS"/>
    <property type="match status" value="1"/>
</dbReference>
<feature type="transmembrane region" description="Helical" evidence="2">
    <location>
        <begin position="420"/>
        <end position="443"/>
    </location>
</feature>
<reference evidence="4 5" key="1">
    <citation type="submission" date="2019-07" db="EMBL/GenBank/DDBJ databases">
        <title>Genomics analysis of Aphanomyces spp. identifies a new class of oomycete effector associated with host adaptation.</title>
        <authorList>
            <person name="Gaulin E."/>
        </authorList>
    </citation>
    <scope>NUCLEOTIDE SEQUENCE [LARGE SCALE GENOMIC DNA]</scope>
    <source>
        <strain evidence="4 5">ATCC 201684</strain>
    </source>
</reference>
<comment type="subcellular location">
    <subcellularLocation>
        <location evidence="1">Membrane</location>
        <topology evidence="1">Multi-pass membrane protein</topology>
    </subcellularLocation>
</comment>
<comment type="caution">
    <text evidence="4">The sequence shown here is derived from an EMBL/GenBank/DDBJ whole genome shotgun (WGS) entry which is preliminary data.</text>
</comment>
<feature type="transmembrane region" description="Helical" evidence="2">
    <location>
        <begin position="303"/>
        <end position="320"/>
    </location>
</feature>
<dbReference type="SUPFAM" id="SSF103473">
    <property type="entry name" value="MFS general substrate transporter"/>
    <property type="match status" value="1"/>
</dbReference>
<keyword evidence="5" id="KW-1185">Reference proteome</keyword>
<protein>
    <recommendedName>
        <fullName evidence="3">Major facilitator superfamily (MFS) profile domain-containing protein</fullName>
    </recommendedName>
</protein>
<feature type="transmembrane region" description="Helical" evidence="2">
    <location>
        <begin position="340"/>
        <end position="363"/>
    </location>
</feature>
<dbReference type="Pfam" id="PF07690">
    <property type="entry name" value="MFS_1"/>
    <property type="match status" value="2"/>
</dbReference>
<dbReference type="InterPro" id="IPR011701">
    <property type="entry name" value="MFS"/>
</dbReference>
<feature type="transmembrane region" description="Helical" evidence="2">
    <location>
        <begin position="149"/>
        <end position="169"/>
    </location>
</feature>
<feature type="transmembrane region" description="Helical" evidence="2">
    <location>
        <begin position="181"/>
        <end position="199"/>
    </location>
</feature>
<evidence type="ECO:0000259" key="3">
    <source>
        <dbReference type="PROSITE" id="PS50850"/>
    </source>
</evidence>